<name>A0A371YJF8_9GAMM</name>
<organism evidence="2 3">
    <name type="scientific">Acinetobacter sichuanensis</name>
    <dbReference type="NCBI Taxonomy" id="2136183"/>
    <lineage>
        <taxon>Bacteria</taxon>
        <taxon>Pseudomonadati</taxon>
        <taxon>Pseudomonadota</taxon>
        <taxon>Gammaproteobacteria</taxon>
        <taxon>Moraxellales</taxon>
        <taxon>Moraxellaceae</taxon>
        <taxon>Acinetobacter</taxon>
    </lineage>
</organism>
<comment type="caution">
    <text evidence="2">The sequence shown here is derived from an EMBL/GenBank/DDBJ whole genome shotgun (WGS) entry which is preliminary data.</text>
</comment>
<evidence type="ECO:0000313" key="2">
    <source>
        <dbReference type="EMBL" id="RFC81580.1"/>
    </source>
</evidence>
<dbReference type="NCBIfam" id="NF042945">
    <property type="entry name" value="DUF4297_antiphage"/>
    <property type="match status" value="1"/>
</dbReference>
<dbReference type="Proteomes" id="UP001595455">
    <property type="component" value="Unassembled WGS sequence"/>
</dbReference>
<evidence type="ECO:0000313" key="1">
    <source>
        <dbReference type="EMBL" id="MFC2996875.1"/>
    </source>
</evidence>
<dbReference type="AlphaFoldDB" id="A0A371YJF8"/>
<reference evidence="1" key="4">
    <citation type="submission" date="2024-09" db="EMBL/GenBank/DDBJ databases">
        <authorList>
            <person name="Sun Q."/>
            <person name="Mori K."/>
        </authorList>
    </citation>
    <scope>NUCLEOTIDE SEQUENCE</scope>
    <source>
        <strain evidence="1">KCTC 62575</strain>
    </source>
</reference>
<reference evidence="1" key="1">
    <citation type="journal article" date="2014" name="Int. J. Syst. Evol. Microbiol.">
        <title>Complete genome of a new Firmicutes species belonging to the dominant human colonic microbiota ('Ruminococcus bicirculans') reveals two chromosomes and a selective capacity to utilize plant glucans.</title>
        <authorList>
            <consortium name="NISC Comparative Sequencing Program"/>
            <person name="Wegmann U."/>
            <person name="Louis P."/>
            <person name="Goesmann A."/>
            <person name="Henrissat B."/>
            <person name="Duncan S.H."/>
            <person name="Flint H.J."/>
        </authorList>
    </citation>
    <scope>NUCLEOTIDE SEQUENCE</scope>
    <source>
        <strain evidence="1">KCTC 62575</strain>
    </source>
</reference>
<reference evidence="4" key="3">
    <citation type="journal article" date="2019" name="Int. J. Syst. Evol. Microbiol.">
        <title>The Global Catalogue of Microorganisms (GCM) 10K type strain sequencing project: providing services to taxonomists for standard genome sequencing and annotation.</title>
        <authorList>
            <consortium name="The Broad Institute Genomics Platform"/>
            <consortium name="The Broad Institute Genome Sequencing Center for Infectious Disease"/>
            <person name="Wu L."/>
            <person name="Ma J."/>
        </authorList>
    </citation>
    <scope>NUCLEOTIDE SEQUENCE [LARGE SCALE GENOMIC DNA]</scope>
    <source>
        <strain evidence="4">KCTC 62575</strain>
    </source>
</reference>
<proteinExistence type="predicted"/>
<reference evidence="2 3" key="2">
    <citation type="submission" date="2018-08" db="EMBL/GenBank/DDBJ databases">
        <title>The draft genome of Acinetobacter sichuanensis strain WCHAc060041.</title>
        <authorList>
            <person name="Qin J."/>
            <person name="Feng Y."/>
            <person name="Zong Z."/>
        </authorList>
    </citation>
    <scope>NUCLEOTIDE SEQUENCE [LARGE SCALE GENOMIC DNA]</scope>
    <source>
        <strain evidence="2 3">WCHAc060041</strain>
    </source>
</reference>
<dbReference type="RefSeq" id="WP_107010112.1">
    <property type="nucleotide sequence ID" value="NZ_JBHRSF010000098.1"/>
</dbReference>
<sequence>MTKSRQAIDTIRGYYYQFDLTISQILEQKNEQNIITIEGIEDIDIASIDGNTTIQCKYYQGTTYNHSEIKDAIIFFAEHYASVKNSPDKKISYKLYGHYKSGHEKLDVNLNIDFFKKHFFKKTSYKEVKDVDGKKTKEIDKITYKDQELGFTNEDILDFISLVNINIRGKSFEELEKHVIDQLIENLDCSEIEAEYYYNNSLAVIRELAKSKEIVSRKISKEDFKKKISKSNKRIFNIWYSKIRGKSHYNKYVRKSIFDDRSSNQLRIFLIDCHGFKKSELLKTLMDISEKWSNMNTSKSIELFCPYIYIHNYCENELAQIKNELIDNNYLIEDGYYYLNSSFNSKLFIREPTKNTCKYRTNLKILNNLKDLNSVLQESETKYKIIFQFYRSSPFFSSEIVLNHEIYFQDLECIKEMILW</sequence>
<gene>
    <name evidence="1" type="ORF">ACFODO_16760</name>
    <name evidence="2" type="ORF">C9E89_021075</name>
</gene>
<evidence type="ECO:0000313" key="3">
    <source>
        <dbReference type="Proteomes" id="UP000240957"/>
    </source>
</evidence>
<dbReference type="EMBL" id="PYIX02000076">
    <property type="protein sequence ID" value="RFC81580.1"/>
    <property type="molecule type" value="Genomic_DNA"/>
</dbReference>
<accession>A0A371YJF8</accession>
<evidence type="ECO:0000313" key="4">
    <source>
        <dbReference type="Proteomes" id="UP001595455"/>
    </source>
</evidence>
<dbReference type="Proteomes" id="UP000240957">
    <property type="component" value="Unassembled WGS sequence"/>
</dbReference>
<dbReference type="OrthoDB" id="8403777at2"/>
<dbReference type="EMBL" id="JBHRSF010000098">
    <property type="protein sequence ID" value="MFC2996875.1"/>
    <property type="molecule type" value="Genomic_DNA"/>
</dbReference>
<keyword evidence="4" id="KW-1185">Reference proteome</keyword>
<protein>
    <submittedName>
        <fullName evidence="1">DUF4297 family anti-phage-associated protein</fullName>
    </submittedName>
</protein>